<keyword evidence="1" id="KW-0812">Transmembrane</keyword>
<gene>
    <name evidence="2" type="ORF">IV38_GL001615</name>
</gene>
<dbReference type="OrthoDB" id="2938668at2"/>
<dbReference type="PATRIC" id="fig|81857.3.peg.1626"/>
<feature type="transmembrane region" description="Helical" evidence="1">
    <location>
        <begin position="28"/>
        <end position="45"/>
    </location>
</feature>
<feature type="transmembrane region" description="Helical" evidence="1">
    <location>
        <begin position="5"/>
        <end position="22"/>
    </location>
</feature>
<evidence type="ECO:0000256" key="1">
    <source>
        <dbReference type="SAM" id="Phobius"/>
    </source>
</evidence>
<keyword evidence="1" id="KW-1133">Transmembrane helix</keyword>
<evidence type="ECO:0008006" key="4">
    <source>
        <dbReference type="Google" id="ProtNLM"/>
    </source>
</evidence>
<evidence type="ECO:0000313" key="2">
    <source>
        <dbReference type="EMBL" id="KRN28163.1"/>
    </source>
</evidence>
<dbReference type="Proteomes" id="UP000051751">
    <property type="component" value="Unassembled WGS sequence"/>
</dbReference>
<sequence>MKKSGLTVMSIGLLIIAISPSMTHKTNYALVAVGVIVTLIGYIEFRYNKRDAKKQESHHGD</sequence>
<protein>
    <recommendedName>
        <fullName evidence="4">DUF3188 domain-containing protein</fullName>
    </recommendedName>
</protein>
<dbReference type="RefSeq" id="WP_057770109.1">
    <property type="nucleotide sequence ID" value="NZ_JQAT01000004.1"/>
</dbReference>
<proteinExistence type="predicted"/>
<comment type="caution">
    <text evidence="2">The sequence shown here is derived from an EMBL/GenBank/DDBJ whole genome shotgun (WGS) entry which is preliminary data.</text>
</comment>
<keyword evidence="1" id="KW-0472">Membrane</keyword>
<reference evidence="2 3" key="1">
    <citation type="journal article" date="2015" name="Genome Announc.">
        <title>Expanding the biotechnology potential of lactobacilli through comparative genomics of 213 strains and associated genera.</title>
        <authorList>
            <person name="Sun Z."/>
            <person name="Harris H.M."/>
            <person name="McCann A."/>
            <person name="Guo C."/>
            <person name="Argimon S."/>
            <person name="Zhang W."/>
            <person name="Yang X."/>
            <person name="Jeffery I.B."/>
            <person name="Cooney J.C."/>
            <person name="Kagawa T.F."/>
            <person name="Liu W."/>
            <person name="Song Y."/>
            <person name="Salvetti E."/>
            <person name="Wrobel A."/>
            <person name="Rasinkangas P."/>
            <person name="Parkhill J."/>
            <person name="Rea M.C."/>
            <person name="O'Sullivan O."/>
            <person name="Ritari J."/>
            <person name="Douillard F.P."/>
            <person name="Paul Ross R."/>
            <person name="Yang R."/>
            <person name="Briner A.E."/>
            <person name="Felis G.E."/>
            <person name="de Vos W.M."/>
            <person name="Barrangou R."/>
            <person name="Klaenhammer T.R."/>
            <person name="Caufield P.W."/>
            <person name="Cui Y."/>
            <person name="Zhang H."/>
            <person name="O'Toole P.W."/>
        </authorList>
    </citation>
    <scope>NUCLEOTIDE SEQUENCE [LARGE SCALE GENOMIC DNA]</scope>
    <source>
        <strain evidence="2 3">ATCC BAA-66</strain>
    </source>
</reference>
<name>A0A0R2FHS6_9LACO</name>
<organism evidence="2 3">
    <name type="scientific">Lactobacillus selangorensis</name>
    <dbReference type="NCBI Taxonomy" id="81857"/>
    <lineage>
        <taxon>Bacteria</taxon>
        <taxon>Bacillati</taxon>
        <taxon>Bacillota</taxon>
        <taxon>Bacilli</taxon>
        <taxon>Lactobacillales</taxon>
        <taxon>Lactobacillaceae</taxon>
        <taxon>Lactobacillus</taxon>
    </lineage>
</organism>
<evidence type="ECO:0000313" key="3">
    <source>
        <dbReference type="Proteomes" id="UP000051751"/>
    </source>
</evidence>
<dbReference type="EMBL" id="JQAT01000004">
    <property type="protein sequence ID" value="KRN28163.1"/>
    <property type="molecule type" value="Genomic_DNA"/>
</dbReference>
<accession>A0A0R2FHS6</accession>
<dbReference type="AlphaFoldDB" id="A0A0R2FHS6"/>